<dbReference type="Gene3D" id="1.10.840.10">
    <property type="entry name" value="Ras guanine-nucleotide exchange factors catalytic domain"/>
    <property type="match status" value="1"/>
</dbReference>
<dbReference type="InterPro" id="IPR023578">
    <property type="entry name" value="Ras_GEF_dom_sf"/>
</dbReference>
<feature type="domain" description="Ras-GEF" evidence="4">
    <location>
        <begin position="732"/>
        <end position="972"/>
    </location>
</feature>
<dbReference type="OrthoDB" id="25179at2759"/>
<feature type="region of interest" description="Disordered" evidence="3">
    <location>
        <begin position="208"/>
        <end position="240"/>
    </location>
</feature>
<sequence>KSAMTSQLVVKTNFSQATDDTNLVIRRIHEKCRAVLATIAYLRRIFLRKEALSQLEALQFLLLGQHQEIIHAVNAVCHELLQKQRQEFNSLMSAANGTLAVLCCWLDKALLSSDAFNHIAGNGLISGYQGKIEALIATCQGLPMDSLDCASAPARNSLPTASELDRCLDDEKMMQSILTVSQRLKSLQGPSADDPAAGASASFLAAGTDNGSSVGSTDSIGSSVESGGSEDSTQSEEEFTEDLVSVNGVLYKRKVRKRRRQKVVRTRTVVMSSGPPLALTATDCLALGPAQPQLPLPPHLQEQQQQQQLAASSEAGRDASFRSDATSGYHSIMSGASDFPPPPPPPPPQQQKQQPSPASQPDGSPPPKPPPPGSVSDPMSESVVSLRKPEEPSQRLVNQYMQMLAGYDRELTDFSRHSMDSFNMFHSRWHKLVSSDAPHERSKTISLVTHECRQPRAGLIVHRNTTISHTARVRHVPAASAAQQPPIPMADDLGSDEDAGAAPAAAAAPSAMPGGEDSLYEQLPPTPPTTKPLLSATSETAAAAAADASSEEPLEAYFYDQLEEFLVWDPATDPAVAEAEDRIRVRAGPLDALLVHACCPATEGARQHLLFCESLAATYRCFASSHELVGRIVSRAIFFLAAGRDLLWKPAFAFLVRVLDEVSSECDQEMLDDLGLLKQRLVGEGRLPEAQILATALAGVRQRQAEAAQPDPAAAAAASALAAQRRSITDFTPRQLAEQITLMDSRLYRRIEIQEYLAFVRGRSREQFANLQAFINSFNRLGFWVKTLVLGSKTTKMKERQRLLSYFLKVADELKRLHNFNSHLAIVFSLISLDQLPWPGRSVRQRLRALTSCLGDQAAFARDYFRNMGSTEPPLVPHVGEVLKYLTRIHEGAVGGDEVSSLPPDYPVSRAKQLGLMPVINYWKYWVSFNCLDFCIRFKRYSAKAMHYPFALNPELLACLNNFNDALSEPALNDLLDQVRQKYMK</sequence>
<evidence type="ECO:0000313" key="5">
    <source>
        <dbReference type="EMBL" id="PAA59901.1"/>
    </source>
</evidence>
<keyword evidence="6" id="KW-1185">Reference proteome</keyword>
<evidence type="ECO:0000256" key="2">
    <source>
        <dbReference type="PROSITE-ProRule" id="PRU00168"/>
    </source>
</evidence>
<evidence type="ECO:0000256" key="3">
    <source>
        <dbReference type="SAM" id="MobiDB-lite"/>
    </source>
</evidence>
<reference evidence="5 6" key="1">
    <citation type="submission" date="2017-06" db="EMBL/GenBank/DDBJ databases">
        <title>A platform for efficient transgenesis in Macrostomum lignano, a flatworm model organism for stem cell research.</title>
        <authorList>
            <person name="Berezikov E."/>
        </authorList>
    </citation>
    <scope>NUCLEOTIDE SEQUENCE [LARGE SCALE GENOMIC DNA]</scope>
    <source>
        <strain evidence="5">DV1</strain>
        <tissue evidence="5">Whole organism</tissue>
    </source>
</reference>
<dbReference type="SMART" id="SM00147">
    <property type="entry name" value="RasGEF"/>
    <property type="match status" value="1"/>
</dbReference>
<dbReference type="SUPFAM" id="SSF48366">
    <property type="entry name" value="Ras GEF"/>
    <property type="match status" value="1"/>
</dbReference>
<feature type="non-terminal residue" evidence="5">
    <location>
        <position position="1"/>
    </location>
</feature>
<dbReference type="GO" id="GO:0007265">
    <property type="term" value="P:Ras protein signal transduction"/>
    <property type="evidence" value="ECO:0007669"/>
    <property type="project" value="TreeGrafter"/>
</dbReference>
<name>A0A267EEB1_9PLAT</name>
<dbReference type="AlphaFoldDB" id="A0A267EEB1"/>
<dbReference type="PANTHER" id="PTHR23113:SF224">
    <property type="entry name" value="RAP GUANINE NUCLEOTIDE EXCHANGE FACTOR 1"/>
    <property type="match status" value="1"/>
</dbReference>
<evidence type="ECO:0000313" key="6">
    <source>
        <dbReference type="Proteomes" id="UP000215902"/>
    </source>
</evidence>
<feature type="compositionally biased region" description="Low complexity" evidence="3">
    <location>
        <begin position="500"/>
        <end position="515"/>
    </location>
</feature>
<dbReference type="InterPro" id="IPR008937">
    <property type="entry name" value="Ras-like_GEF"/>
</dbReference>
<dbReference type="Pfam" id="PF00617">
    <property type="entry name" value="RasGEF"/>
    <property type="match status" value="1"/>
</dbReference>
<feature type="compositionally biased region" description="Low complexity" evidence="3">
    <location>
        <begin position="208"/>
        <end position="232"/>
    </location>
</feature>
<gene>
    <name evidence="5" type="ORF">BOX15_Mlig031114g1</name>
</gene>
<dbReference type="PANTHER" id="PTHR23113">
    <property type="entry name" value="GUANINE NUCLEOTIDE EXCHANGE FACTOR"/>
    <property type="match status" value="1"/>
</dbReference>
<keyword evidence="1 2" id="KW-0344">Guanine-nucleotide releasing factor</keyword>
<evidence type="ECO:0000256" key="1">
    <source>
        <dbReference type="ARBA" id="ARBA00022658"/>
    </source>
</evidence>
<feature type="compositionally biased region" description="Pro residues" evidence="3">
    <location>
        <begin position="339"/>
        <end position="349"/>
    </location>
</feature>
<organism evidence="5 6">
    <name type="scientific">Macrostomum lignano</name>
    <dbReference type="NCBI Taxonomy" id="282301"/>
    <lineage>
        <taxon>Eukaryota</taxon>
        <taxon>Metazoa</taxon>
        <taxon>Spiralia</taxon>
        <taxon>Lophotrochozoa</taxon>
        <taxon>Platyhelminthes</taxon>
        <taxon>Rhabditophora</taxon>
        <taxon>Macrostomorpha</taxon>
        <taxon>Macrostomida</taxon>
        <taxon>Macrostomidae</taxon>
        <taxon>Macrostomum</taxon>
    </lineage>
</organism>
<dbReference type="GO" id="GO:0005886">
    <property type="term" value="C:plasma membrane"/>
    <property type="evidence" value="ECO:0007669"/>
    <property type="project" value="TreeGrafter"/>
</dbReference>
<proteinExistence type="predicted"/>
<dbReference type="EMBL" id="NIVC01002215">
    <property type="protein sequence ID" value="PAA59901.1"/>
    <property type="molecule type" value="Genomic_DNA"/>
</dbReference>
<dbReference type="InterPro" id="IPR001895">
    <property type="entry name" value="RASGEF_cat_dom"/>
</dbReference>
<protein>
    <recommendedName>
        <fullName evidence="4">Ras-GEF domain-containing protein</fullName>
    </recommendedName>
</protein>
<feature type="compositionally biased region" description="Pro residues" evidence="3">
    <location>
        <begin position="363"/>
        <end position="373"/>
    </location>
</feature>
<dbReference type="STRING" id="282301.A0A267EEB1"/>
<dbReference type="Proteomes" id="UP000215902">
    <property type="component" value="Unassembled WGS sequence"/>
</dbReference>
<dbReference type="InterPro" id="IPR036964">
    <property type="entry name" value="RASGEF_cat_dom_sf"/>
</dbReference>
<feature type="compositionally biased region" description="Low complexity" evidence="3">
    <location>
        <begin position="350"/>
        <end position="362"/>
    </location>
</feature>
<feature type="region of interest" description="Disordered" evidence="3">
    <location>
        <begin position="475"/>
        <end position="548"/>
    </location>
</feature>
<accession>A0A267EEB1</accession>
<evidence type="ECO:0000259" key="4">
    <source>
        <dbReference type="PROSITE" id="PS50009"/>
    </source>
</evidence>
<comment type="caution">
    <text evidence="5">The sequence shown here is derived from an EMBL/GenBank/DDBJ whole genome shotgun (WGS) entry which is preliminary data.</text>
</comment>
<dbReference type="PROSITE" id="PS50009">
    <property type="entry name" value="RASGEF_CAT"/>
    <property type="match status" value="1"/>
</dbReference>
<feature type="region of interest" description="Disordered" evidence="3">
    <location>
        <begin position="290"/>
        <end position="393"/>
    </location>
</feature>
<dbReference type="GO" id="GO:0005085">
    <property type="term" value="F:guanyl-nucleotide exchange factor activity"/>
    <property type="evidence" value="ECO:0007669"/>
    <property type="project" value="UniProtKB-KW"/>
</dbReference>
<feature type="compositionally biased region" description="Low complexity" evidence="3">
    <location>
        <begin position="531"/>
        <end position="548"/>
    </location>
</feature>
<feature type="compositionally biased region" description="Low complexity" evidence="3">
    <location>
        <begin position="299"/>
        <end position="311"/>
    </location>
</feature>